<comment type="caution">
    <text evidence="1">The sequence shown here is derived from an EMBL/GenBank/DDBJ whole genome shotgun (WGS) entry which is preliminary data.</text>
</comment>
<proteinExistence type="predicted"/>
<sequence length="128" mass="14271">MVRPQQLQSPKIALVPKSQGTIIKQQYPEDPASKSLTELLGLEHERDYTRLGKSVAKGFAFMYIPGLSNEQLLANKKRIVSAESISFKPRSILTTIAEEASTVRNYIVDALELKRTGMRLSHSVQGET</sequence>
<protein>
    <submittedName>
        <fullName evidence="1">Uncharacterized protein</fullName>
    </submittedName>
</protein>
<accession>A0ACC3MCY4</accession>
<organism evidence="1 2">
    <name type="scientific">Vermiconidia calcicola</name>
    <dbReference type="NCBI Taxonomy" id="1690605"/>
    <lineage>
        <taxon>Eukaryota</taxon>
        <taxon>Fungi</taxon>
        <taxon>Dikarya</taxon>
        <taxon>Ascomycota</taxon>
        <taxon>Pezizomycotina</taxon>
        <taxon>Dothideomycetes</taxon>
        <taxon>Dothideomycetidae</taxon>
        <taxon>Mycosphaerellales</taxon>
        <taxon>Extremaceae</taxon>
        <taxon>Vermiconidia</taxon>
    </lineage>
</organism>
<evidence type="ECO:0000313" key="2">
    <source>
        <dbReference type="Proteomes" id="UP001281147"/>
    </source>
</evidence>
<dbReference type="EMBL" id="JAUTXU010000347">
    <property type="protein sequence ID" value="KAK3684400.1"/>
    <property type="molecule type" value="Genomic_DNA"/>
</dbReference>
<gene>
    <name evidence="1" type="ORF">LTR37_020306</name>
</gene>
<dbReference type="Proteomes" id="UP001281147">
    <property type="component" value="Unassembled WGS sequence"/>
</dbReference>
<name>A0ACC3MCY4_9PEZI</name>
<reference evidence="1" key="1">
    <citation type="submission" date="2023-07" db="EMBL/GenBank/DDBJ databases">
        <title>Black Yeasts Isolated from many extreme environments.</title>
        <authorList>
            <person name="Coleine C."/>
            <person name="Stajich J.E."/>
            <person name="Selbmann L."/>
        </authorList>
    </citation>
    <scope>NUCLEOTIDE SEQUENCE</scope>
    <source>
        <strain evidence="1">CCFEE 5714</strain>
    </source>
</reference>
<keyword evidence="2" id="KW-1185">Reference proteome</keyword>
<evidence type="ECO:0000313" key="1">
    <source>
        <dbReference type="EMBL" id="KAK3684400.1"/>
    </source>
</evidence>